<evidence type="ECO:0000256" key="7">
    <source>
        <dbReference type="ARBA" id="ARBA00023136"/>
    </source>
</evidence>
<comment type="subcellular location">
    <subcellularLocation>
        <location evidence="2">Membrane</location>
    </subcellularLocation>
</comment>
<feature type="binding site" evidence="8">
    <location>
        <position position="76"/>
    </location>
    <ligand>
        <name>ATP</name>
        <dbReference type="ChEBI" id="CHEBI:30616"/>
    </ligand>
</feature>
<dbReference type="SMART" id="SM00220">
    <property type="entry name" value="S_TKc"/>
    <property type="match status" value="1"/>
</dbReference>
<keyword evidence="4 8" id="KW-0547">Nucleotide-binding</keyword>
<reference evidence="13" key="1">
    <citation type="submission" date="2022-11" db="UniProtKB">
        <authorList>
            <consortium name="WormBaseParasite"/>
        </authorList>
    </citation>
    <scope>IDENTIFICATION</scope>
</reference>
<dbReference type="WBParaSite" id="Gr19_v10_g13438.t2">
    <property type="protein sequence ID" value="Gr19_v10_g13438.t2"/>
    <property type="gene ID" value="Gr19_v10_g13438"/>
</dbReference>
<evidence type="ECO:0000256" key="4">
    <source>
        <dbReference type="ARBA" id="ARBA00022741"/>
    </source>
</evidence>
<feature type="region of interest" description="Disordered" evidence="9">
    <location>
        <begin position="841"/>
        <end position="861"/>
    </location>
</feature>
<feature type="transmembrane region" description="Helical" evidence="10">
    <location>
        <begin position="643"/>
        <end position="663"/>
    </location>
</feature>
<dbReference type="Proteomes" id="UP000887572">
    <property type="component" value="Unplaced"/>
</dbReference>
<dbReference type="PROSITE" id="PS50011">
    <property type="entry name" value="PROTEIN_KINASE_DOM"/>
    <property type="match status" value="1"/>
</dbReference>
<name>A0A914H256_GLORO</name>
<feature type="compositionally biased region" description="Polar residues" evidence="9">
    <location>
        <begin position="387"/>
        <end position="409"/>
    </location>
</feature>
<feature type="transmembrane region" description="Helical" evidence="10">
    <location>
        <begin position="722"/>
        <end position="748"/>
    </location>
</feature>
<dbReference type="GO" id="GO:0005524">
    <property type="term" value="F:ATP binding"/>
    <property type="evidence" value="ECO:0007669"/>
    <property type="project" value="UniProtKB-UniRule"/>
</dbReference>
<evidence type="ECO:0000256" key="9">
    <source>
        <dbReference type="SAM" id="MobiDB-lite"/>
    </source>
</evidence>
<dbReference type="SUPFAM" id="SSF56112">
    <property type="entry name" value="Protein kinase-like (PK-like)"/>
    <property type="match status" value="1"/>
</dbReference>
<keyword evidence="12" id="KW-1185">Reference proteome</keyword>
<feature type="transmembrane region" description="Helical" evidence="10">
    <location>
        <begin position="603"/>
        <end position="623"/>
    </location>
</feature>
<feature type="region of interest" description="Disordered" evidence="9">
    <location>
        <begin position="382"/>
        <end position="437"/>
    </location>
</feature>
<dbReference type="GO" id="GO:0005829">
    <property type="term" value="C:cytosol"/>
    <property type="evidence" value="ECO:0007669"/>
    <property type="project" value="TreeGrafter"/>
</dbReference>
<feature type="transmembrane region" description="Helical" evidence="10">
    <location>
        <begin position="579"/>
        <end position="596"/>
    </location>
</feature>
<dbReference type="AlphaFoldDB" id="A0A914H256"/>
<dbReference type="Pfam" id="PF00069">
    <property type="entry name" value="Pkinase"/>
    <property type="match status" value="1"/>
</dbReference>
<dbReference type="GO" id="GO:0035556">
    <property type="term" value="P:intracellular signal transduction"/>
    <property type="evidence" value="ECO:0007669"/>
    <property type="project" value="TreeGrafter"/>
</dbReference>
<dbReference type="FunFam" id="1.10.510.10:FF:000571">
    <property type="entry name" value="Maternal embryonic leucine zipper kinase"/>
    <property type="match status" value="1"/>
</dbReference>
<accession>A0A914H256</accession>
<evidence type="ECO:0000313" key="12">
    <source>
        <dbReference type="Proteomes" id="UP000887572"/>
    </source>
</evidence>
<sequence>MADSIAARVKVSRRKCVNVGKLVSRIRQRSEDSLLKFIRTYQIDRANVLGAGQFGTVYAGTDRKNGRRIAVKVIVKAKLSLKSTFNVGTLRNEFTLLKKLKHPCIVKFEMLSESSKEIFAVMERADGDMLELILSQPNSRLNERSTKFLLRQVLSAIRFLHGRKIAHCDLKPENILLSNNTSKFPHAKLCDFGYAAKFTGTQTHKSLVGTPAYLAPEVTARTGFNKTLDMWSIGVIIYVTLSGSFPFNETEPIIERNIRPEFLFPANPWKEIAPEAVDLIQKLLKMNMEERINAEQCIAHHWLQNALTYADLLCLERRLGVATVQQRFLTSEAEDLHLSDFATDFSQLFTLISSSPYIGFIKFLSHLLSLPIQHFSRGERERMGLETPSNSPQNTPLKMTSIDQNNNFIDTEDDKSCDKDEDTQQEQPQETDDLSDAGGEIVREKGLSFLVVLLEFLKGRVGVGFLALPMAFRHAGPWSGLILLFFIAFLNYYSMSLLVACAQYHYVRLNIPYLSYGNVARETCKVSFRWVQGHGRFAKNIVNIVTLLHQFGVCSVYYLFIASSLEEIFGHMSEDLRSWPWLLLIFLPMVILNSILSVEVLSTLCIIGNVLTLLSLAVILYTLVEESHLRIDGYKLDFMVEDLPSAVGSIMLVCLTQALVLPLENKIKKPRQMLGPFGVLSCGISISVLIYATVGFLGYLAYGENVEPRITKNLPQHQISTTVVKLTLCLSVFASFLLQMYVIIGVLWPRIDGWMLKMSPSFKLCCKLFFRALMVLICFLVAYNVSNKSSVGPLIGATTGTLLAFVFPAMIDLFTFVPLLLKQSHFREVYLRRIKNEYSGAGRVDPHRPSKKPQNEAKTSYLGAQEPPVLPRAQSMIYL</sequence>
<evidence type="ECO:0000256" key="2">
    <source>
        <dbReference type="ARBA" id="ARBA00004370"/>
    </source>
</evidence>
<evidence type="ECO:0000256" key="1">
    <source>
        <dbReference type="ARBA" id="ARBA00001946"/>
    </source>
</evidence>
<dbReference type="InterPro" id="IPR017441">
    <property type="entry name" value="Protein_kinase_ATP_BS"/>
</dbReference>
<protein>
    <submittedName>
        <fullName evidence="13">Protein kinase domain-containing protein</fullName>
    </submittedName>
</protein>
<proteinExistence type="predicted"/>
<dbReference type="GO" id="GO:0004674">
    <property type="term" value="F:protein serine/threonine kinase activity"/>
    <property type="evidence" value="ECO:0007669"/>
    <property type="project" value="UniProtKB-KW"/>
</dbReference>
<evidence type="ECO:0000259" key="11">
    <source>
        <dbReference type="PROSITE" id="PS50011"/>
    </source>
</evidence>
<dbReference type="Gene3D" id="1.10.510.10">
    <property type="entry name" value="Transferase(Phosphotransferase) domain 1"/>
    <property type="match status" value="1"/>
</dbReference>
<dbReference type="PROSITE" id="PS00108">
    <property type="entry name" value="PROTEIN_KINASE_ST"/>
    <property type="match status" value="1"/>
</dbReference>
<dbReference type="InterPro" id="IPR000719">
    <property type="entry name" value="Prot_kinase_dom"/>
</dbReference>
<dbReference type="Pfam" id="PF01490">
    <property type="entry name" value="Aa_trans"/>
    <property type="match status" value="1"/>
</dbReference>
<keyword evidence="3 10" id="KW-0812">Transmembrane</keyword>
<evidence type="ECO:0000256" key="5">
    <source>
        <dbReference type="ARBA" id="ARBA00022840"/>
    </source>
</evidence>
<feature type="transmembrane region" description="Helical" evidence="10">
    <location>
        <begin position="675"/>
        <end position="702"/>
    </location>
</feature>
<dbReference type="PROSITE" id="PS00107">
    <property type="entry name" value="PROTEIN_KINASE_ATP"/>
    <property type="match status" value="1"/>
</dbReference>
<keyword evidence="7 10" id="KW-0472">Membrane</keyword>
<comment type="cofactor">
    <cofactor evidence="1">
        <name>Mg(2+)</name>
        <dbReference type="ChEBI" id="CHEBI:18420"/>
    </cofactor>
</comment>
<keyword evidence="6 10" id="KW-1133">Transmembrane helix</keyword>
<feature type="transmembrane region" description="Helical" evidence="10">
    <location>
        <begin position="768"/>
        <end position="785"/>
    </location>
</feature>
<organism evidence="12 13">
    <name type="scientific">Globodera rostochiensis</name>
    <name type="common">Golden nematode worm</name>
    <name type="synonym">Heterodera rostochiensis</name>
    <dbReference type="NCBI Taxonomy" id="31243"/>
    <lineage>
        <taxon>Eukaryota</taxon>
        <taxon>Metazoa</taxon>
        <taxon>Ecdysozoa</taxon>
        <taxon>Nematoda</taxon>
        <taxon>Chromadorea</taxon>
        <taxon>Rhabditida</taxon>
        <taxon>Tylenchina</taxon>
        <taxon>Tylenchomorpha</taxon>
        <taxon>Tylenchoidea</taxon>
        <taxon>Heteroderidae</taxon>
        <taxon>Heteroderinae</taxon>
        <taxon>Globodera</taxon>
    </lineage>
</organism>
<dbReference type="PANTHER" id="PTHR22968">
    <property type="entry name" value="PROTEIN KINASE C, MU"/>
    <property type="match status" value="1"/>
</dbReference>
<dbReference type="GO" id="GO:0007200">
    <property type="term" value="P:phospholipase C-activating G protein-coupled receptor signaling pathway"/>
    <property type="evidence" value="ECO:0007669"/>
    <property type="project" value="TreeGrafter"/>
</dbReference>
<dbReference type="PANTHER" id="PTHR22968:SF15">
    <property type="entry name" value="SERINE_THREONINE-PROTEIN KINASE DKF-1"/>
    <property type="match status" value="1"/>
</dbReference>
<evidence type="ECO:0000256" key="10">
    <source>
        <dbReference type="SAM" id="Phobius"/>
    </source>
</evidence>
<dbReference type="GO" id="GO:0008270">
    <property type="term" value="F:zinc ion binding"/>
    <property type="evidence" value="ECO:0007669"/>
    <property type="project" value="UniProtKB-KW"/>
</dbReference>
<feature type="transmembrane region" description="Helical" evidence="10">
    <location>
        <begin position="478"/>
        <end position="500"/>
    </location>
</feature>
<dbReference type="InterPro" id="IPR011009">
    <property type="entry name" value="Kinase-like_dom_sf"/>
</dbReference>
<evidence type="ECO:0000313" key="13">
    <source>
        <dbReference type="WBParaSite" id="Gr19_v10_g13438.t2"/>
    </source>
</evidence>
<keyword evidence="5 8" id="KW-0067">ATP-binding</keyword>
<evidence type="ECO:0000256" key="8">
    <source>
        <dbReference type="PROSITE-ProRule" id="PRU10141"/>
    </source>
</evidence>
<feature type="transmembrane region" description="Helical" evidence="10">
    <location>
        <begin position="797"/>
        <end position="821"/>
    </location>
</feature>
<feature type="compositionally biased region" description="Acidic residues" evidence="9">
    <location>
        <begin position="410"/>
        <end position="435"/>
    </location>
</feature>
<feature type="domain" description="Protein kinase" evidence="11">
    <location>
        <begin position="43"/>
        <end position="303"/>
    </location>
</feature>
<dbReference type="InterPro" id="IPR013057">
    <property type="entry name" value="AA_transpt_TM"/>
</dbReference>
<dbReference type="InterPro" id="IPR008271">
    <property type="entry name" value="Ser/Thr_kinase_AS"/>
</dbReference>
<evidence type="ECO:0000256" key="3">
    <source>
        <dbReference type="ARBA" id="ARBA00022692"/>
    </source>
</evidence>
<evidence type="ECO:0000256" key="6">
    <source>
        <dbReference type="ARBA" id="ARBA00022989"/>
    </source>
</evidence>
<feature type="transmembrane region" description="Helical" evidence="10">
    <location>
        <begin position="541"/>
        <end position="559"/>
    </location>
</feature>
<dbReference type="GO" id="GO:0016020">
    <property type="term" value="C:membrane"/>
    <property type="evidence" value="ECO:0007669"/>
    <property type="project" value="UniProtKB-SubCell"/>
</dbReference>